<dbReference type="PANTHER" id="PTHR10926">
    <property type="entry name" value="CELL CYCLE CONTROL PROTEIN 50"/>
    <property type="match status" value="1"/>
</dbReference>
<dbReference type="GO" id="GO:0005783">
    <property type="term" value="C:endoplasmic reticulum"/>
    <property type="evidence" value="ECO:0007669"/>
    <property type="project" value="TreeGrafter"/>
</dbReference>
<dbReference type="PANTHER" id="PTHR10926:SF72">
    <property type="entry name" value="ALA-INTERACTING SUBUNIT"/>
    <property type="match status" value="1"/>
</dbReference>
<keyword evidence="3 7" id="KW-0812">Transmembrane</keyword>
<dbReference type="EMBL" id="JAJAGQ010000011">
    <property type="protein sequence ID" value="KAJ8550183.1"/>
    <property type="molecule type" value="Genomic_DNA"/>
</dbReference>
<comment type="subcellular location">
    <subcellularLocation>
        <location evidence="1">Membrane</location>
    </subcellularLocation>
</comment>
<comment type="similarity">
    <text evidence="2 6">Belongs to the CDC50/LEM3 family.</text>
</comment>
<name>A0A9Q1M2X9_9SOLA</name>
<evidence type="ECO:0000256" key="7">
    <source>
        <dbReference type="SAM" id="Phobius"/>
    </source>
</evidence>
<protein>
    <recommendedName>
        <fullName evidence="6">ALA-interacting subunit</fullName>
    </recommendedName>
</protein>
<evidence type="ECO:0000256" key="5">
    <source>
        <dbReference type="ARBA" id="ARBA00023136"/>
    </source>
</evidence>
<sequence>MAYFCAVDSRFTQQELPACKPILTPQWVVTTFIFIGIIFIPIGLAALSASEKVVEIIYRYDDVCVPTNNTQNDLVFHDRISFITDNKTNKSCIRTLTVPKKMKYPIYVYYQLDNFYQNHRRYVKSRNDEQLRDPNFNGDLKKTCAPEDMNGNEPVIPCGLIAWSLFNDTYRFSINDKPLPMNRRNISWPSDRKHKFGSEVYPKNFQKGSLIGGGTLDESIPMSEQEDLQIWMRTAALPLFRKLYGKLEFDLEANEKITVLRKPKLAARNEFER</sequence>
<dbReference type="OrthoDB" id="340608at2759"/>
<evidence type="ECO:0000256" key="2">
    <source>
        <dbReference type="ARBA" id="ARBA00009457"/>
    </source>
</evidence>
<dbReference type="PIRSF" id="PIRSF015840">
    <property type="entry name" value="DUF284_TM_euk"/>
    <property type="match status" value="1"/>
</dbReference>
<dbReference type="InterPro" id="IPR005045">
    <property type="entry name" value="CDC50/LEM3_fam"/>
</dbReference>
<organism evidence="8 9">
    <name type="scientific">Anisodus acutangulus</name>
    <dbReference type="NCBI Taxonomy" id="402998"/>
    <lineage>
        <taxon>Eukaryota</taxon>
        <taxon>Viridiplantae</taxon>
        <taxon>Streptophyta</taxon>
        <taxon>Embryophyta</taxon>
        <taxon>Tracheophyta</taxon>
        <taxon>Spermatophyta</taxon>
        <taxon>Magnoliopsida</taxon>
        <taxon>eudicotyledons</taxon>
        <taxon>Gunneridae</taxon>
        <taxon>Pentapetalae</taxon>
        <taxon>asterids</taxon>
        <taxon>lamiids</taxon>
        <taxon>Solanales</taxon>
        <taxon>Solanaceae</taxon>
        <taxon>Solanoideae</taxon>
        <taxon>Hyoscyameae</taxon>
        <taxon>Anisodus</taxon>
    </lineage>
</organism>
<keyword evidence="4 7" id="KW-1133">Transmembrane helix</keyword>
<keyword evidence="9" id="KW-1185">Reference proteome</keyword>
<reference evidence="9" key="1">
    <citation type="journal article" date="2023" name="Proc. Natl. Acad. Sci. U.S.A.">
        <title>Genomic and structural basis for evolution of tropane alkaloid biosynthesis.</title>
        <authorList>
            <person name="Wanga Y.-J."/>
            <person name="Taina T."/>
            <person name="Yua J.-Y."/>
            <person name="Lia J."/>
            <person name="Xua B."/>
            <person name="Chenc J."/>
            <person name="D'Auriad J.C."/>
            <person name="Huanga J.-P."/>
            <person name="Huanga S.-X."/>
        </authorList>
    </citation>
    <scope>NUCLEOTIDE SEQUENCE [LARGE SCALE GENOMIC DNA]</scope>
    <source>
        <strain evidence="9">cv. KIB-2019</strain>
    </source>
</reference>
<feature type="transmembrane region" description="Helical" evidence="7">
    <location>
        <begin position="27"/>
        <end position="49"/>
    </location>
</feature>
<accession>A0A9Q1M2X9</accession>
<dbReference type="GO" id="GO:0005886">
    <property type="term" value="C:plasma membrane"/>
    <property type="evidence" value="ECO:0007669"/>
    <property type="project" value="TreeGrafter"/>
</dbReference>
<evidence type="ECO:0000256" key="6">
    <source>
        <dbReference type="PIRNR" id="PIRNR015840"/>
    </source>
</evidence>
<gene>
    <name evidence="8" type="ORF">K7X08_033890</name>
</gene>
<dbReference type="Proteomes" id="UP001152561">
    <property type="component" value="Unassembled WGS sequence"/>
</dbReference>
<dbReference type="Pfam" id="PF03381">
    <property type="entry name" value="CDC50"/>
    <property type="match status" value="1"/>
</dbReference>
<evidence type="ECO:0000313" key="9">
    <source>
        <dbReference type="Proteomes" id="UP001152561"/>
    </source>
</evidence>
<evidence type="ECO:0000256" key="4">
    <source>
        <dbReference type="ARBA" id="ARBA00022989"/>
    </source>
</evidence>
<evidence type="ECO:0000313" key="8">
    <source>
        <dbReference type="EMBL" id="KAJ8550183.1"/>
    </source>
</evidence>
<evidence type="ECO:0000256" key="3">
    <source>
        <dbReference type="ARBA" id="ARBA00022692"/>
    </source>
</evidence>
<comment type="caution">
    <text evidence="8">The sequence shown here is derived from an EMBL/GenBank/DDBJ whole genome shotgun (WGS) entry which is preliminary data.</text>
</comment>
<dbReference type="GO" id="GO:0005794">
    <property type="term" value="C:Golgi apparatus"/>
    <property type="evidence" value="ECO:0007669"/>
    <property type="project" value="TreeGrafter"/>
</dbReference>
<evidence type="ECO:0000256" key="1">
    <source>
        <dbReference type="ARBA" id="ARBA00004370"/>
    </source>
</evidence>
<dbReference type="AlphaFoldDB" id="A0A9Q1M2X9"/>
<keyword evidence="5 6" id="KW-0472">Membrane</keyword>
<proteinExistence type="inferred from homology"/>